<feature type="chain" id="PRO_5010804971" evidence="2">
    <location>
        <begin position="24"/>
        <end position="553"/>
    </location>
</feature>
<dbReference type="ExpressionAtlas" id="A0A1D6HNJ2">
    <property type="expression patterns" value="baseline and differential"/>
</dbReference>
<dbReference type="EnsemblPlants" id="Zm00001eb258050_T003">
    <property type="protein sequence ID" value="Zm00001eb258050_P003"/>
    <property type="gene ID" value="Zm00001eb258050"/>
</dbReference>
<proteinExistence type="evidence at protein level"/>
<organism evidence="3">
    <name type="scientific">Zea mays</name>
    <name type="common">Maize</name>
    <dbReference type="NCBI Taxonomy" id="4577"/>
    <lineage>
        <taxon>Eukaryota</taxon>
        <taxon>Viridiplantae</taxon>
        <taxon>Streptophyta</taxon>
        <taxon>Embryophyta</taxon>
        <taxon>Tracheophyta</taxon>
        <taxon>Spermatophyta</taxon>
        <taxon>Magnoliopsida</taxon>
        <taxon>Liliopsida</taxon>
        <taxon>Poales</taxon>
        <taxon>Poaceae</taxon>
        <taxon>PACMAD clade</taxon>
        <taxon>Panicoideae</taxon>
        <taxon>Andropogonodae</taxon>
        <taxon>Andropogoneae</taxon>
        <taxon>Tripsacinae</taxon>
        <taxon>Zea</taxon>
    </lineage>
</organism>
<feature type="transmembrane region" description="Helical" evidence="1">
    <location>
        <begin position="146"/>
        <end position="169"/>
    </location>
</feature>
<dbReference type="SUPFAM" id="SSF82866">
    <property type="entry name" value="Multidrug efflux transporter AcrB transmembrane domain"/>
    <property type="match status" value="1"/>
</dbReference>
<name>A0A1D6HNJ2_MAIZE</name>
<reference evidence="3" key="2">
    <citation type="submission" date="2015-12" db="EMBL/GenBank/DDBJ databases">
        <title>Update maize B73 reference genome by single molecule sequencing technologies.</title>
        <authorList>
            <consortium name="Maize Genome Sequencing Project"/>
            <person name="Ware D."/>
        </authorList>
    </citation>
    <scope>NUCLEOTIDE SEQUENCE</scope>
    <source>
        <tissue evidence="3">Seedling</tissue>
    </source>
</reference>
<feature type="transmembrane region" description="Helical" evidence="1">
    <location>
        <begin position="502"/>
        <end position="525"/>
    </location>
</feature>
<feature type="transmembrane region" description="Helical" evidence="1">
    <location>
        <begin position="286"/>
        <end position="312"/>
    </location>
</feature>
<reference evidence="5" key="1">
    <citation type="journal article" date="2009" name="Science">
        <title>The B73 maize genome: complexity, diversity, and dynamics.</title>
        <authorList>
            <person name="Schnable P.S."/>
            <person name="Ware D."/>
            <person name="Fulton R.S."/>
            <person name="Stein J.C."/>
            <person name="Wei F."/>
            <person name="Pasternak S."/>
            <person name="Liang C."/>
            <person name="Zhang J."/>
            <person name="Fulton L."/>
            <person name="Graves T.A."/>
            <person name="Minx P."/>
            <person name="Reily A.D."/>
            <person name="Courtney L."/>
            <person name="Kruchowski S.S."/>
            <person name="Tomlinson C."/>
            <person name="Strong C."/>
            <person name="Delehaunty K."/>
            <person name="Fronick C."/>
            <person name="Courtney B."/>
            <person name="Rock S.M."/>
            <person name="Belter E."/>
            <person name="Du F."/>
            <person name="Kim K."/>
            <person name="Abbott R.M."/>
            <person name="Cotton M."/>
            <person name="Levy A."/>
            <person name="Marchetto P."/>
            <person name="Ochoa K."/>
            <person name="Jackson S.M."/>
            <person name="Gillam B."/>
            <person name="Chen W."/>
            <person name="Yan L."/>
            <person name="Higginbotham J."/>
            <person name="Cardenas M."/>
            <person name="Waligorski J."/>
            <person name="Applebaum E."/>
            <person name="Phelps L."/>
            <person name="Falcone J."/>
            <person name="Kanchi K."/>
            <person name="Thane T."/>
            <person name="Scimone A."/>
            <person name="Thane N."/>
            <person name="Henke J."/>
            <person name="Wang T."/>
            <person name="Ruppert J."/>
            <person name="Shah N."/>
            <person name="Rotter K."/>
            <person name="Hodges J."/>
            <person name="Ingenthron E."/>
            <person name="Cordes M."/>
            <person name="Kohlberg S."/>
            <person name="Sgro J."/>
            <person name="Delgado B."/>
            <person name="Mead K."/>
            <person name="Chinwalla A."/>
            <person name="Leonard S."/>
            <person name="Crouse K."/>
            <person name="Collura K."/>
            <person name="Kudrna D."/>
            <person name="Currie J."/>
            <person name="He R."/>
            <person name="Angelova A."/>
            <person name="Rajasekar S."/>
            <person name="Mueller T."/>
            <person name="Lomeli R."/>
            <person name="Scara G."/>
            <person name="Ko A."/>
            <person name="Delaney K."/>
            <person name="Wissotski M."/>
            <person name="Lopez G."/>
            <person name="Campos D."/>
            <person name="Braidotti M."/>
            <person name="Ashley E."/>
            <person name="Golser W."/>
            <person name="Kim H."/>
            <person name="Lee S."/>
            <person name="Lin J."/>
            <person name="Dujmic Z."/>
            <person name="Kim W."/>
            <person name="Talag J."/>
            <person name="Zuccolo A."/>
            <person name="Fan C."/>
            <person name="Sebastian A."/>
            <person name="Kramer M."/>
            <person name="Spiegel L."/>
            <person name="Nascimento L."/>
            <person name="Zutavern T."/>
            <person name="Miller B."/>
            <person name="Ambroise C."/>
            <person name="Muller S."/>
            <person name="Spooner W."/>
            <person name="Narechania A."/>
            <person name="Ren L."/>
            <person name="Wei S."/>
            <person name="Kumari S."/>
            <person name="Faga B."/>
            <person name="Levy M.J."/>
            <person name="McMahan L."/>
            <person name="Van Buren P."/>
            <person name="Vaughn M.W."/>
            <person name="Ying K."/>
            <person name="Yeh C.-T."/>
            <person name="Emrich S.J."/>
            <person name="Jia Y."/>
            <person name="Kalyanaraman A."/>
            <person name="Hsia A.-P."/>
            <person name="Barbazuk W.B."/>
            <person name="Baucom R.S."/>
            <person name="Brutnell T.P."/>
            <person name="Carpita N.C."/>
            <person name="Chaparro C."/>
            <person name="Chia J.-M."/>
            <person name="Deragon J.-M."/>
            <person name="Estill J.C."/>
            <person name="Fu Y."/>
            <person name="Jeddeloh J.A."/>
            <person name="Han Y."/>
            <person name="Lee H."/>
            <person name="Li P."/>
            <person name="Lisch D.R."/>
            <person name="Liu S."/>
            <person name="Liu Z."/>
            <person name="Nagel D.H."/>
            <person name="McCann M.C."/>
            <person name="SanMiguel P."/>
            <person name="Myers A.M."/>
            <person name="Nettleton D."/>
            <person name="Nguyen J."/>
            <person name="Penning B.W."/>
            <person name="Ponnala L."/>
            <person name="Schneider K.L."/>
            <person name="Schwartz D.C."/>
            <person name="Sharma A."/>
            <person name="Soderlund C."/>
            <person name="Springer N.M."/>
            <person name="Sun Q."/>
            <person name="Wang H."/>
            <person name="Waterman M."/>
            <person name="Westerman R."/>
            <person name="Wolfgruber T.K."/>
            <person name="Yang L."/>
            <person name="Yu Y."/>
            <person name="Zhang L."/>
            <person name="Zhou S."/>
            <person name="Zhu Q."/>
            <person name="Bennetzen J.L."/>
            <person name="Dawe R.K."/>
            <person name="Jiang J."/>
            <person name="Jiang N."/>
            <person name="Presting G.G."/>
            <person name="Wessler S.R."/>
            <person name="Aluru S."/>
            <person name="Martienssen R.A."/>
            <person name="Clifton S.W."/>
            <person name="McCombie W.R."/>
            <person name="Wing R.A."/>
            <person name="Wilson R.K."/>
        </authorList>
    </citation>
    <scope>NUCLEOTIDE SEQUENCE [LARGE SCALE GENOMIC DNA]</scope>
    <source>
        <strain evidence="5">cv. B73</strain>
    </source>
</reference>
<keyword evidence="1" id="KW-0812">Transmembrane</keyword>
<dbReference type="AlphaFoldDB" id="A0A1D6HNJ2"/>
<dbReference type="eggNOG" id="ENOG502QUH4">
    <property type="taxonomic scope" value="Eukaryota"/>
</dbReference>
<dbReference type="PANTHER" id="PTHR31414">
    <property type="entry name" value="TRANSMEMBRANE PROTEIN DDB_G0292058"/>
    <property type="match status" value="1"/>
</dbReference>
<feature type="transmembrane region" description="Helical" evidence="1">
    <location>
        <begin position="260"/>
        <end position="279"/>
    </location>
</feature>
<dbReference type="STRING" id="4577.A0A1D6HNJ2"/>
<dbReference type="FunCoup" id="A0A1D6HNJ2">
    <property type="interactions" value="1740"/>
</dbReference>
<dbReference type="EMBL" id="CM000781">
    <property type="protein sequence ID" value="AQK75861.1"/>
    <property type="molecule type" value="Genomic_DNA"/>
</dbReference>
<keyword evidence="1" id="KW-0472">Membrane</keyword>
<keyword evidence="5" id="KW-1185">Reference proteome</keyword>
<keyword evidence="1" id="KW-1133">Transmembrane helix</keyword>
<keyword evidence="6" id="KW-1267">Proteomics identification</keyword>
<evidence type="ECO:0000256" key="2">
    <source>
        <dbReference type="SAM" id="SignalP"/>
    </source>
</evidence>
<feature type="transmembrane region" description="Helical" evidence="1">
    <location>
        <begin position="108"/>
        <end position="134"/>
    </location>
</feature>
<gene>
    <name evidence="3" type="ORF">ZEAMMB73_Zm00001d018399</name>
</gene>
<evidence type="ECO:0000313" key="3">
    <source>
        <dbReference type="EMBL" id="AQK75861.1"/>
    </source>
</evidence>
<feature type="signal peptide" evidence="2">
    <location>
        <begin position="1"/>
        <end position="23"/>
    </location>
</feature>
<evidence type="ECO:0000256" key="1">
    <source>
        <dbReference type="SAM" id="Phobius"/>
    </source>
</evidence>
<reference evidence="4" key="4">
    <citation type="submission" date="2021-05" db="UniProtKB">
        <authorList>
            <consortium name="EnsemblPlants"/>
        </authorList>
    </citation>
    <scope>IDENTIFICATION</scope>
    <source>
        <strain evidence="4">cv. B73</strain>
    </source>
</reference>
<evidence type="ECO:0000313" key="5">
    <source>
        <dbReference type="Proteomes" id="UP000007305"/>
    </source>
</evidence>
<evidence type="ECO:0007829" key="6">
    <source>
        <dbReference type="PeptideAtlas" id="A0A1D6HNJ2"/>
    </source>
</evidence>
<accession>A0A1D6HNJ2</accession>
<keyword evidence="2" id="KW-0732">Signal</keyword>
<dbReference type="InterPro" id="IPR040283">
    <property type="entry name" value="DDB_G0292058-like"/>
</dbReference>
<dbReference type="PANTHER" id="PTHR31414:SF15">
    <property type="entry name" value="PLASMA MEMBRANE FUSION PROTEIN"/>
    <property type="match status" value="1"/>
</dbReference>
<dbReference type="Proteomes" id="UP000007305">
    <property type="component" value="Chromosome 5"/>
</dbReference>
<dbReference type="IntAct" id="A0A1D6HNJ2">
    <property type="interactions" value="2"/>
</dbReference>
<protein>
    <submittedName>
        <fullName evidence="3 4">Uncharacterized protein</fullName>
    </submittedName>
</protein>
<reference evidence="4" key="3">
    <citation type="submission" date="2019-07" db="EMBL/GenBank/DDBJ databases">
        <authorList>
            <person name="Seetharam A."/>
            <person name="Woodhouse M."/>
            <person name="Cannon E."/>
        </authorList>
    </citation>
    <scope>NUCLEOTIDE SEQUENCE [LARGE SCALE GENOMIC DNA]</scope>
    <source>
        <strain evidence="4">cv. B73</strain>
    </source>
</reference>
<evidence type="ECO:0000313" key="4">
    <source>
        <dbReference type="EnsemblPlants" id="Zm00001eb258050_P003"/>
    </source>
</evidence>
<sequence>MALPAPPVRLALLLLVALPFCAAHPGPGAFNAPRHFQTPALHSDGFGLVARRSIAEAPADINVTTNSSFVLAADRTYRRDPLNGFRKYPGGWNISEVHYFASVGYTAIPLFAIALVWFVIFFLVMLGICCRHCCCPHHTYKYSRTAYALSLILLILFTCAAIAGCAMLYDGQGKFHKSTTTTLKFVVSQANYTVDNLRNLSDSLSAAKKVDIAQSFLLPPNVQNEINEIQGKLNSSATDLAIKTTDNAAKIKKVLNRVRLALVVIAAVMLLLAFVGFLLSIFGLEFLVSVLVIIGWILVTGTFILCGVFLLLHNVVSDTCVAMEEWVAHPTEHTALDEVIPCVEPATANESLYRSRQVTFELVNVVNQVITNVSNRNFPPQLTPLYYNQSGPLMPLLCNPFTPDLRDRNCSRGEVTLDNATQVWKKYECQSTTVSGGAEICATVGRVTPSIYGQMTAGVTVSQGLYQYGPFLIQLQDCTFVRDTFTTINQGYCPGLERYSKWVYVGLVMVSLAVMLSLIFWVIYARERRHRVYSKQHQPYPVEDKPAATVPGA</sequence>
<dbReference type="PaxDb" id="4577-GRMZM2G180422_P01"/>
<dbReference type="Gramene" id="Zm00001eb258050_T003">
    <property type="protein sequence ID" value="Zm00001eb258050_P003"/>
    <property type="gene ID" value="Zm00001eb258050"/>
</dbReference>